<keyword evidence="2" id="KW-1185">Reference proteome</keyword>
<evidence type="ECO:0000313" key="1">
    <source>
        <dbReference type="EMBL" id="QXE26449.1"/>
    </source>
</evidence>
<dbReference type="AlphaFoldDB" id="A0A975TD11"/>
<dbReference type="Proteomes" id="UP000683511">
    <property type="component" value="Chromosome"/>
</dbReference>
<dbReference type="KEGG" id="rsin:B6N60_05181"/>
<organism evidence="1 2">
    <name type="scientific">Richelia sinica FACHB-800</name>
    <dbReference type="NCBI Taxonomy" id="1357546"/>
    <lineage>
        <taxon>Bacteria</taxon>
        <taxon>Bacillati</taxon>
        <taxon>Cyanobacteriota</taxon>
        <taxon>Cyanophyceae</taxon>
        <taxon>Nostocales</taxon>
        <taxon>Nostocaceae</taxon>
        <taxon>Richelia</taxon>
    </lineage>
</organism>
<accession>A0A975TD11</accession>
<evidence type="ECO:0000313" key="2">
    <source>
        <dbReference type="Proteomes" id="UP000683511"/>
    </source>
</evidence>
<dbReference type="EMBL" id="CP021056">
    <property type="protein sequence ID" value="QXE26449.1"/>
    <property type="molecule type" value="Genomic_DNA"/>
</dbReference>
<proteinExistence type="predicted"/>
<gene>
    <name evidence="1" type="ORF">B6N60_05181</name>
</gene>
<sequence>MRRAIAILGMMGGRSLFGNGGSAITFREMWGGAIAILGMMGERSLFGDVRMCDRFCGDMGG</sequence>
<protein>
    <submittedName>
        <fullName evidence="1">Uncharacterized protein</fullName>
    </submittedName>
</protein>
<reference evidence="1" key="1">
    <citation type="submission" date="2017-04" db="EMBL/GenBank/DDBJ databases">
        <title>Genome deletions in a multicellular cyanobacterial endosymbiont for morphological adaptation in marine diatoms.</title>
        <authorList>
            <person name="Wang Y."/>
            <person name="Gao H."/>
            <person name="Li R."/>
            <person name="Xu X."/>
        </authorList>
    </citation>
    <scope>NUCLEOTIDE SEQUENCE</scope>
    <source>
        <strain evidence="1">FACHB 800</strain>
    </source>
</reference>
<name>A0A975TD11_9NOST</name>